<proteinExistence type="predicted"/>
<reference evidence="1 4" key="3">
    <citation type="journal article" date="2022" name="G3 (Bethesda)">
        <title>Whole-genome sequence and methylome profiling of the almond [Prunus dulcis (Mill.) D.A. Webb] cultivar 'Nonpareil'.</title>
        <authorList>
            <person name="D'Amico-Willman K.M."/>
            <person name="Ouma W.Z."/>
            <person name="Meulia T."/>
            <person name="Sideli G.M."/>
            <person name="Gradziel T.M."/>
            <person name="Fresnedo-Ramirez J."/>
        </authorList>
    </citation>
    <scope>NUCLEOTIDE SEQUENCE [LARGE SCALE GENOMIC DNA]</scope>
    <source>
        <strain evidence="1">Clone GOH B32 T37-40</strain>
    </source>
</reference>
<dbReference type="Gramene" id="VVA34128">
    <property type="protein sequence ID" value="VVA34128"/>
    <property type="gene ID" value="Prudul26B014705"/>
</dbReference>
<sequence>MRCIRHYHATCDVGKFETVDTFHRSTSSSIYVCNRKYDVVLTTTKHGSHLAFFEGISASRIWWVRTLDEFFKVLHCDQYMHVHKKMKTSSGSELPLGSTIDQDKKLVLLGKVVAAVALAKVVAKKLGFVA</sequence>
<name>A0A5E4G3E7_PRUDU</name>
<dbReference type="EMBL" id="JAJFAZ020000001">
    <property type="protein sequence ID" value="KAI5347923.1"/>
    <property type="molecule type" value="Genomic_DNA"/>
</dbReference>
<evidence type="ECO:0000313" key="2">
    <source>
        <dbReference type="EMBL" id="VVA34128.1"/>
    </source>
</evidence>
<dbReference type="Proteomes" id="UP001054821">
    <property type="component" value="Chromosome 1"/>
</dbReference>
<dbReference type="AlphaFoldDB" id="A0A5E4G3E7"/>
<evidence type="ECO:0000313" key="4">
    <source>
        <dbReference type="Proteomes" id="UP001054821"/>
    </source>
</evidence>
<protein>
    <submittedName>
        <fullName evidence="2">PREDICTED: embryogenesis-associated</fullName>
    </submittedName>
</protein>
<dbReference type="EMBL" id="CABIKO010000319">
    <property type="protein sequence ID" value="VVA34128.1"/>
    <property type="molecule type" value="Genomic_DNA"/>
</dbReference>
<reference evidence="3" key="2">
    <citation type="journal article" date="2020" name="Plant J.">
        <title>Transposons played a major role in the diversification between the closely related almond and peach genomes: results from the almond genome sequence.</title>
        <authorList>
            <person name="Alioto T."/>
            <person name="Alexiou K.G."/>
            <person name="Bardil A."/>
            <person name="Barteri F."/>
            <person name="Castanera R."/>
            <person name="Cruz F."/>
            <person name="Dhingra A."/>
            <person name="Duval H."/>
            <person name="Fernandez I Marti A."/>
            <person name="Frias L."/>
            <person name="Galan B."/>
            <person name="Garcia J.L."/>
            <person name="Howad W."/>
            <person name="Gomez-Garrido J."/>
            <person name="Gut M."/>
            <person name="Julca I."/>
            <person name="Morata J."/>
            <person name="Puigdomenech P."/>
            <person name="Ribeca P."/>
            <person name="Rubio Cabetas M.J."/>
            <person name="Vlasova A."/>
            <person name="Wirthensohn M."/>
            <person name="Garcia-Mas J."/>
            <person name="Gabaldon T."/>
            <person name="Casacuberta J.M."/>
            <person name="Arus P."/>
        </authorList>
    </citation>
    <scope>NUCLEOTIDE SEQUENCE [LARGE SCALE GENOMIC DNA]</scope>
    <source>
        <strain evidence="3">cv. Texas</strain>
    </source>
</reference>
<organism evidence="2 3">
    <name type="scientific">Prunus dulcis</name>
    <name type="common">Almond</name>
    <name type="synonym">Amygdalus dulcis</name>
    <dbReference type="NCBI Taxonomy" id="3755"/>
    <lineage>
        <taxon>Eukaryota</taxon>
        <taxon>Viridiplantae</taxon>
        <taxon>Streptophyta</taxon>
        <taxon>Embryophyta</taxon>
        <taxon>Tracheophyta</taxon>
        <taxon>Spermatophyta</taxon>
        <taxon>Magnoliopsida</taxon>
        <taxon>eudicotyledons</taxon>
        <taxon>Gunneridae</taxon>
        <taxon>Pentapetalae</taxon>
        <taxon>rosids</taxon>
        <taxon>fabids</taxon>
        <taxon>Rosales</taxon>
        <taxon>Rosaceae</taxon>
        <taxon>Amygdaloideae</taxon>
        <taxon>Amygdaleae</taxon>
        <taxon>Prunus</taxon>
    </lineage>
</organism>
<dbReference type="Proteomes" id="UP000327085">
    <property type="component" value="Chromosome 1"/>
</dbReference>
<evidence type="ECO:0000313" key="3">
    <source>
        <dbReference type="Proteomes" id="UP000327085"/>
    </source>
</evidence>
<keyword evidence="4" id="KW-1185">Reference proteome</keyword>
<reference evidence="2" key="1">
    <citation type="submission" date="2019-07" db="EMBL/GenBank/DDBJ databases">
        <authorList>
            <person name="Alioto T."/>
            <person name="Alioto T."/>
            <person name="Gomez Garrido J."/>
        </authorList>
    </citation>
    <scope>NUCLEOTIDE SEQUENCE</scope>
</reference>
<gene>
    <name evidence="2" type="ORF">ALMOND_2B014705</name>
    <name evidence="1" type="ORF">L3X38_000810</name>
</gene>
<dbReference type="InParanoid" id="A0A5E4G3E7"/>
<evidence type="ECO:0000313" key="1">
    <source>
        <dbReference type="EMBL" id="KAI5347923.1"/>
    </source>
</evidence>
<accession>A0A5E4G3E7</accession>